<dbReference type="Proteomes" id="UP000215914">
    <property type="component" value="Unassembled WGS sequence"/>
</dbReference>
<gene>
    <name evidence="2" type="ORF">HanXRQr2_Chr06g0241231</name>
</gene>
<accession>A0A9K3NHT1</accession>
<keyword evidence="3" id="KW-1185">Reference proteome</keyword>
<evidence type="ECO:0000313" key="3">
    <source>
        <dbReference type="Proteomes" id="UP000215914"/>
    </source>
</evidence>
<dbReference type="PANTHER" id="PTHR37449:SF1">
    <property type="entry name" value="OS02G0159950 PROTEIN"/>
    <property type="match status" value="1"/>
</dbReference>
<dbReference type="Gramene" id="mRNA:HanXRQr2_Chr06g0241231">
    <property type="protein sequence ID" value="CDS:HanXRQr2_Chr06g0241231.1"/>
    <property type="gene ID" value="HanXRQr2_Chr06g0241231"/>
</dbReference>
<protein>
    <submittedName>
        <fullName evidence="2">Uncharacterized protein</fullName>
    </submittedName>
</protein>
<dbReference type="PANTHER" id="PTHR37449">
    <property type="match status" value="1"/>
</dbReference>
<sequence>MVDIETLIKLAPASLAIAFASIVFPVPGGPNSSIPLHGFSRPPMNKSGRLRGNITSS</sequence>
<reference evidence="2" key="2">
    <citation type="submission" date="2020-06" db="EMBL/GenBank/DDBJ databases">
        <title>Helianthus annuus Genome sequencing and assembly Release 2.</title>
        <authorList>
            <person name="Gouzy J."/>
            <person name="Langlade N."/>
            <person name="Munos S."/>
        </authorList>
    </citation>
    <scope>NUCLEOTIDE SEQUENCE</scope>
    <source>
        <tissue evidence="2">Leaves</tissue>
    </source>
</reference>
<feature type="region of interest" description="Disordered" evidence="1">
    <location>
        <begin position="35"/>
        <end position="57"/>
    </location>
</feature>
<reference evidence="2" key="1">
    <citation type="journal article" date="2017" name="Nature">
        <title>The sunflower genome provides insights into oil metabolism, flowering and Asterid evolution.</title>
        <authorList>
            <person name="Badouin H."/>
            <person name="Gouzy J."/>
            <person name="Grassa C.J."/>
            <person name="Murat F."/>
            <person name="Staton S.E."/>
            <person name="Cottret L."/>
            <person name="Lelandais-Briere C."/>
            <person name="Owens G.L."/>
            <person name="Carrere S."/>
            <person name="Mayjonade B."/>
            <person name="Legrand L."/>
            <person name="Gill N."/>
            <person name="Kane N.C."/>
            <person name="Bowers J.E."/>
            <person name="Hubner S."/>
            <person name="Bellec A."/>
            <person name="Berard A."/>
            <person name="Berges H."/>
            <person name="Blanchet N."/>
            <person name="Boniface M.C."/>
            <person name="Brunel D."/>
            <person name="Catrice O."/>
            <person name="Chaidir N."/>
            <person name="Claudel C."/>
            <person name="Donnadieu C."/>
            <person name="Faraut T."/>
            <person name="Fievet G."/>
            <person name="Helmstetter N."/>
            <person name="King M."/>
            <person name="Knapp S.J."/>
            <person name="Lai Z."/>
            <person name="Le Paslier M.C."/>
            <person name="Lippi Y."/>
            <person name="Lorenzon L."/>
            <person name="Mandel J.R."/>
            <person name="Marage G."/>
            <person name="Marchand G."/>
            <person name="Marquand E."/>
            <person name="Bret-Mestries E."/>
            <person name="Morien E."/>
            <person name="Nambeesan S."/>
            <person name="Nguyen T."/>
            <person name="Pegot-Espagnet P."/>
            <person name="Pouilly N."/>
            <person name="Raftis F."/>
            <person name="Sallet E."/>
            <person name="Schiex T."/>
            <person name="Thomas J."/>
            <person name="Vandecasteele C."/>
            <person name="Vares D."/>
            <person name="Vear F."/>
            <person name="Vautrin S."/>
            <person name="Crespi M."/>
            <person name="Mangin B."/>
            <person name="Burke J.M."/>
            <person name="Salse J."/>
            <person name="Munos S."/>
            <person name="Vincourt P."/>
            <person name="Rieseberg L.H."/>
            <person name="Langlade N.B."/>
        </authorList>
    </citation>
    <scope>NUCLEOTIDE SEQUENCE</scope>
    <source>
        <tissue evidence="2">Leaves</tissue>
    </source>
</reference>
<evidence type="ECO:0000313" key="2">
    <source>
        <dbReference type="EMBL" id="KAF5800841.1"/>
    </source>
</evidence>
<evidence type="ECO:0000256" key="1">
    <source>
        <dbReference type="SAM" id="MobiDB-lite"/>
    </source>
</evidence>
<name>A0A9K3NHT1_HELAN</name>
<organism evidence="2 3">
    <name type="scientific">Helianthus annuus</name>
    <name type="common">Common sunflower</name>
    <dbReference type="NCBI Taxonomy" id="4232"/>
    <lineage>
        <taxon>Eukaryota</taxon>
        <taxon>Viridiplantae</taxon>
        <taxon>Streptophyta</taxon>
        <taxon>Embryophyta</taxon>
        <taxon>Tracheophyta</taxon>
        <taxon>Spermatophyta</taxon>
        <taxon>Magnoliopsida</taxon>
        <taxon>eudicotyledons</taxon>
        <taxon>Gunneridae</taxon>
        <taxon>Pentapetalae</taxon>
        <taxon>asterids</taxon>
        <taxon>campanulids</taxon>
        <taxon>Asterales</taxon>
        <taxon>Asteraceae</taxon>
        <taxon>Asteroideae</taxon>
        <taxon>Heliantheae alliance</taxon>
        <taxon>Heliantheae</taxon>
        <taxon>Helianthus</taxon>
    </lineage>
</organism>
<comment type="caution">
    <text evidence="2">The sequence shown here is derived from an EMBL/GenBank/DDBJ whole genome shotgun (WGS) entry which is preliminary data.</text>
</comment>
<dbReference type="AlphaFoldDB" id="A0A9K3NHT1"/>
<dbReference type="EMBL" id="MNCJ02000321">
    <property type="protein sequence ID" value="KAF5800841.1"/>
    <property type="molecule type" value="Genomic_DNA"/>
</dbReference>
<proteinExistence type="predicted"/>